<reference evidence="15" key="1">
    <citation type="submission" date="2014-07" db="EMBL/GenBank/DDBJ databases">
        <title>Identification of a novel salt tolerance gene in wild soybean by whole-genome sequencing.</title>
        <authorList>
            <person name="Lam H.-M."/>
            <person name="Qi X."/>
            <person name="Li M.-W."/>
            <person name="Liu X."/>
            <person name="Xie M."/>
            <person name="Ni M."/>
            <person name="Xu X."/>
        </authorList>
    </citation>
    <scope>NUCLEOTIDE SEQUENCE [LARGE SCALE GENOMIC DNA]</scope>
    <source>
        <tissue evidence="15">Root</tissue>
    </source>
</reference>
<evidence type="ECO:0000313" key="16">
    <source>
        <dbReference type="EMBL" id="RZB59823.1"/>
    </source>
</evidence>
<dbReference type="SMART" id="SM00835">
    <property type="entry name" value="Cupin_1"/>
    <property type="match status" value="1"/>
</dbReference>
<evidence type="ECO:0000256" key="1">
    <source>
        <dbReference type="ARBA" id="ARBA00003629"/>
    </source>
</evidence>
<dbReference type="Gene3D" id="2.60.120.10">
    <property type="entry name" value="Jelly Rolls"/>
    <property type="match status" value="1"/>
</dbReference>
<feature type="binding site" evidence="11">
    <location>
        <position position="106"/>
    </location>
    <ligand>
        <name>Mn(2+)</name>
        <dbReference type="ChEBI" id="CHEBI:29035"/>
    </ligand>
</feature>
<accession>A0A0B2PSW9</accession>
<dbReference type="GO" id="GO:0048046">
    <property type="term" value="C:apoplast"/>
    <property type="evidence" value="ECO:0007669"/>
    <property type="project" value="UniProtKB-SubCell"/>
</dbReference>
<keyword evidence="4 13" id="KW-0052">Apoplast</keyword>
<feature type="chain" id="PRO_5041001545" description="Germin-like protein" evidence="13">
    <location>
        <begin position="21"/>
        <end position="215"/>
    </location>
</feature>
<keyword evidence="13" id="KW-0732">Signal</keyword>
<protein>
    <recommendedName>
        <fullName evidence="13">Germin-like protein</fullName>
    </recommendedName>
</protein>
<dbReference type="PROSITE" id="PS00725">
    <property type="entry name" value="GERMIN"/>
    <property type="match status" value="1"/>
</dbReference>
<keyword evidence="6 10" id="KW-0479">Metal-binding</keyword>
<evidence type="ECO:0000256" key="11">
    <source>
        <dbReference type="PIRSR" id="PIRSR601929-2"/>
    </source>
</evidence>
<dbReference type="Gramene" id="XM_028351120.1">
    <property type="protein sequence ID" value="XP_028206921.1"/>
    <property type="gene ID" value="LOC114390395"/>
</dbReference>
<dbReference type="SMR" id="A0A0B2PSW9"/>
<dbReference type="SUPFAM" id="SSF51182">
    <property type="entry name" value="RmlC-like cupins"/>
    <property type="match status" value="1"/>
</dbReference>
<feature type="binding site" evidence="11">
    <location>
        <position position="108"/>
    </location>
    <ligand>
        <name>Mn(2+)</name>
        <dbReference type="ChEBI" id="CHEBI:29035"/>
    </ligand>
</feature>
<evidence type="ECO:0000256" key="9">
    <source>
        <dbReference type="ARBA" id="ARBA00023211"/>
    </source>
</evidence>
<dbReference type="FunFam" id="2.60.120.10:FF:000005">
    <property type="entry name" value="Germin-like protein subfamily 1 member 8"/>
    <property type="match status" value="1"/>
</dbReference>
<dbReference type="Pfam" id="PF00190">
    <property type="entry name" value="Cupin_1"/>
    <property type="match status" value="1"/>
</dbReference>
<evidence type="ECO:0000259" key="14">
    <source>
        <dbReference type="SMART" id="SM00835"/>
    </source>
</evidence>
<organism evidence="15">
    <name type="scientific">Glycine soja</name>
    <name type="common">Wild soybean</name>
    <dbReference type="NCBI Taxonomy" id="3848"/>
    <lineage>
        <taxon>Eukaryota</taxon>
        <taxon>Viridiplantae</taxon>
        <taxon>Streptophyta</taxon>
        <taxon>Embryophyta</taxon>
        <taxon>Tracheophyta</taxon>
        <taxon>Spermatophyta</taxon>
        <taxon>Magnoliopsida</taxon>
        <taxon>eudicotyledons</taxon>
        <taxon>Gunneridae</taxon>
        <taxon>Pentapetalae</taxon>
        <taxon>rosids</taxon>
        <taxon>fabids</taxon>
        <taxon>Fabales</taxon>
        <taxon>Fabaceae</taxon>
        <taxon>Papilionoideae</taxon>
        <taxon>50 kb inversion clade</taxon>
        <taxon>NPAAA clade</taxon>
        <taxon>indigoferoid/millettioid clade</taxon>
        <taxon>Phaseoleae</taxon>
        <taxon>Glycine</taxon>
        <taxon>Glycine subgen. Soja</taxon>
    </lineage>
</organism>
<evidence type="ECO:0000256" key="4">
    <source>
        <dbReference type="ARBA" id="ARBA00022523"/>
    </source>
</evidence>
<dbReference type="EMBL" id="KN664134">
    <property type="protein sequence ID" value="KHN10838.1"/>
    <property type="molecule type" value="Genomic_DNA"/>
</dbReference>
<dbReference type="EMBL" id="QZWG01000016">
    <property type="protein sequence ID" value="RZB59823.1"/>
    <property type="molecule type" value="Genomic_DNA"/>
</dbReference>
<proteinExistence type="inferred from homology"/>
<evidence type="ECO:0000313" key="17">
    <source>
        <dbReference type="Proteomes" id="UP000289340"/>
    </source>
</evidence>
<sequence>MKVVYFLVAILALASSLVSAHDPSPLQDFCVATKERDGVYVNGKFCKEPKDVKAEDFYKEVEPGNPSNQLGSAVTPVFVDQLPGLNTLGLSLARIDYESMGLNPPHIHPRATEIIIVLEGILLVGFATSNQDGNRLFSKMLKKGDVFVSPMGLIQFQYNPGRGRAVSISAFSSQNPGTVTVANAVFRSNPRISTDILTKSFQVDKKVIDELQNQN</sequence>
<feature type="binding site" evidence="10">
    <location>
        <position position="103"/>
    </location>
    <ligand>
        <name>oxalate</name>
        <dbReference type="ChEBI" id="CHEBI:30623"/>
    </ligand>
</feature>
<keyword evidence="17" id="KW-1185">Reference proteome</keyword>
<feature type="domain" description="Cupin type-1" evidence="14">
    <location>
        <begin position="59"/>
        <end position="209"/>
    </location>
</feature>
<keyword evidence="9 10" id="KW-0464">Manganese</keyword>
<dbReference type="InterPro" id="IPR006045">
    <property type="entry name" value="Cupin_1"/>
</dbReference>
<comment type="subcellular location">
    <subcellularLocation>
        <location evidence="2 13">Secreted</location>
        <location evidence="2 13">Extracellular space</location>
        <location evidence="2 13">Apoplast</location>
    </subcellularLocation>
</comment>
<evidence type="ECO:0000313" key="15">
    <source>
        <dbReference type="EMBL" id="KHN10838.1"/>
    </source>
</evidence>
<dbReference type="GO" id="GO:0005783">
    <property type="term" value="C:endoplasmic reticulum"/>
    <property type="evidence" value="ECO:0007669"/>
    <property type="project" value="UniProtKB-ARBA"/>
</dbReference>
<evidence type="ECO:0000256" key="6">
    <source>
        <dbReference type="ARBA" id="ARBA00022723"/>
    </source>
</evidence>
<evidence type="ECO:0000256" key="8">
    <source>
        <dbReference type="ARBA" id="ARBA00023180"/>
    </source>
</evidence>
<dbReference type="InterPro" id="IPR001929">
    <property type="entry name" value="Germin"/>
</dbReference>
<name>A0A0B2PSW9_GLYSO</name>
<dbReference type="InterPro" id="IPR019780">
    <property type="entry name" value="Germin_Mn-BS"/>
</dbReference>
<dbReference type="GO" id="GO:0030145">
    <property type="term" value="F:manganese ion binding"/>
    <property type="evidence" value="ECO:0007669"/>
    <property type="project" value="UniProtKB-UniRule"/>
</dbReference>
<feature type="binding site" evidence="11">
    <location>
        <position position="113"/>
    </location>
    <ligand>
        <name>Mn(2+)</name>
        <dbReference type="ChEBI" id="CHEBI:29035"/>
    </ligand>
</feature>
<reference evidence="16 17" key="2">
    <citation type="submission" date="2018-09" db="EMBL/GenBank/DDBJ databases">
        <title>A high-quality reference genome of wild soybean provides a powerful tool to mine soybean genomes.</title>
        <authorList>
            <person name="Xie M."/>
            <person name="Chung C.Y.L."/>
            <person name="Li M.-W."/>
            <person name="Wong F.-L."/>
            <person name="Chan T.-F."/>
            <person name="Lam H.-M."/>
        </authorList>
    </citation>
    <scope>NUCLEOTIDE SEQUENCE [LARGE SCALE GENOMIC DNA]</scope>
    <source>
        <strain evidence="17">cv. W05</strain>
        <tissue evidence="16">Hypocotyl of etiolated seedlings</tissue>
    </source>
</reference>
<evidence type="ECO:0000256" key="13">
    <source>
        <dbReference type="RuleBase" id="RU366015"/>
    </source>
</evidence>
<feature type="disulfide bond" evidence="12">
    <location>
        <begin position="30"/>
        <end position="46"/>
    </location>
</feature>
<evidence type="ECO:0000256" key="3">
    <source>
        <dbReference type="ARBA" id="ARBA00007456"/>
    </source>
</evidence>
<evidence type="ECO:0000256" key="10">
    <source>
        <dbReference type="PIRSR" id="PIRSR601929-1"/>
    </source>
</evidence>
<feature type="binding site" evidence="10">
    <location>
        <position position="113"/>
    </location>
    <ligand>
        <name>oxalate</name>
        <dbReference type="ChEBI" id="CHEBI:30623"/>
    </ligand>
</feature>
<dbReference type="AlphaFoldDB" id="A0A0B2PSW9"/>
<evidence type="ECO:0000256" key="7">
    <source>
        <dbReference type="ARBA" id="ARBA00023157"/>
    </source>
</evidence>
<feature type="signal peptide" evidence="13">
    <location>
        <begin position="1"/>
        <end position="20"/>
    </location>
</feature>
<evidence type="ECO:0000256" key="2">
    <source>
        <dbReference type="ARBA" id="ARBA00004271"/>
    </source>
</evidence>
<evidence type="ECO:0000256" key="5">
    <source>
        <dbReference type="ARBA" id="ARBA00022525"/>
    </source>
</evidence>
<keyword evidence="5 13" id="KW-0964">Secreted</keyword>
<keyword evidence="8" id="KW-0325">Glycoprotein</keyword>
<comment type="similarity">
    <text evidence="3 13">Belongs to the germin family.</text>
</comment>
<dbReference type="PRINTS" id="PR00325">
    <property type="entry name" value="GERMIN"/>
</dbReference>
<feature type="binding site" evidence="10">
    <location>
        <position position="108"/>
    </location>
    <ligand>
        <name>oxalate</name>
        <dbReference type="ChEBI" id="CHEBI:30623"/>
    </ligand>
</feature>
<dbReference type="PANTHER" id="PTHR31238">
    <property type="entry name" value="GERMIN-LIKE PROTEIN SUBFAMILY 3 MEMBER 3"/>
    <property type="match status" value="1"/>
</dbReference>
<evidence type="ECO:0000256" key="12">
    <source>
        <dbReference type="PIRSR" id="PIRSR601929-3"/>
    </source>
</evidence>
<gene>
    <name evidence="16" type="ORF">D0Y65_042851</name>
    <name evidence="15" type="ORF">glysoja_027451</name>
</gene>
<dbReference type="Proteomes" id="UP000289340">
    <property type="component" value="Chromosome 16"/>
</dbReference>
<keyword evidence="7 12" id="KW-1015">Disulfide bond</keyword>
<dbReference type="Proteomes" id="UP000053555">
    <property type="component" value="Unassembled WGS sequence"/>
</dbReference>
<dbReference type="GO" id="GO:0000326">
    <property type="term" value="C:protein storage vacuole"/>
    <property type="evidence" value="ECO:0007669"/>
    <property type="project" value="UniProtKB-ARBA"/>
</dbReference>
<comment type="function">
    <text evidence="1">May play a role in plant defense. Probably has no oxalate oxidase activity even if the active site is conserved.</text>
</comment>
<dbReference type="InterPro" id="IPR011051">
    <property type="entry name" value="RmlC_Cupin_sf"/>
</dbReference>
<dbReference type="InterPro" id="IPR014710">
    <property type="entry name" value="RmlC-like_jellyroll"/>
</dbReference>
<dbReference type="CDD" id="cd02241">
    <property type="entry name" value="cupin_OxOx"/>
    <property type="match status" value="1"/>
</dbReference>